<gene>
    <name evidence="2" type="ORF">MTY_1310</name>
</gene>
<evidence type="ECO:0000256" key="1">
    <source>
        <dbReference type="SAM" id="MobiDB-lite"/>
    </source>
</evidence>
<accession>A0A0S6UB62</accession>
<organism evidence="2">
    <name type="scientific">Moorella thermoacetica Y72</name>
    <dbReference type="NCBI Taxonomy" id="1325331"/>
    <lineage>
        <taxon>Bacteria</taxon>
        <taxon>Bacillati</taxon>
        <taxon>Bacillota</taxon>
        <taxon>Clostridia</taxon>
        <taxon>Neomoorellales</taxon>
        <taxon>Neomoorellaceae</taxon>
        <taxon>Neomoorella</taxon>
    </lineage>
</organism>
<dbReference type="Proteomes" id="UP000063718">
    <property type="component" value="Unassembled WGS sequence"/>
</dbReference>
<feature type="region of interest" description="Disordered" evidence="1">
    <location>
        <begin position="97"/>
        <end position="166"/>
    </location>
</feature>
<sequence>MAGPWKKGRPSIFLQPHPPWHILAAKEVPPLLSDCHLNTDEVELHIDNAVIRVIRRLTYDLPHEVSAFIPRAEIRRRRYENGRLAWEEEVILNSLTVVHSPQRPPTGERPPAAGPGSGTIPAGPAGKSEGCGSVPEIAPPPAATAATHPAGRAAGSRPARLRLHYS</sequence>
<evidence type="ECO:0000313" key="2">
    <source>
        <dbReference type="EMBL" id="GAF25973.1"/>
    </source>
</evidence>
<reference evidence="2" key="1">
    <citation type="journal article" date="2014" name="Gene">
        <title>Genome-guided analysis of transformation efficiency and carbon dioxide assimilation by Moorella thermoacetica Y72.</title>
        <authorList>
            <person name="Tsukahara K."/>
            <person name="Kita A."/>
            <person name="Nakashimada Y."/>
            <person name="Hoshino T."/>
            <person name="Murakami K."/>
        </authorList>
    </citation>
    <scope>NUCLEOTIDE SEQUENCE [LARGE SCALE GENOMIC DNA]</scope>
    <source>
        <strain evidence="2">Y72</strain>
    </source>
</reference>
<dbReference type="EMBL" id="DF238840">
    <property type="protein sequence ID" value="GAF25973.1"/>
    <property type="molecule type" value="Genomic_DNA"/>
</dbReference>
<name>A0A0S6UB62_NEOTH</name>
<feature type="compositionally biased region" description="Low complexity" evidence="1">
    <location>
        <begin position="143"/>
        <end position="158"/>
    </location>
</feature>
<proteinExistence type="predicted"/>
<dbReference type="AlphaFoldDB" id="A0A0S6UB62"/>
<protein>
    <submittedName>
        <fullName evidence="2">Archaeal/vacuolar-type H+-ATPase subunit I</fullName>
    </submittedName>
</protein>